<protein>
    <recommendedName>
        <fullName evidence="2">Carbonic anhydrase</fullName>
        <ecNumber evidence="2">4.2.1.1</ecNumber>
    </recommendedName>
    <alternativeName>
        <fullName evidence="2">Carbonate dehydratase</fullName>
    </alternativeName>
</protein>
<dbReference type="Pfam" id="PF00484">
    <property type="entry name" value="Pro_CA"/>
    <property type="match status" value="1"/>
</dbReference>
<keyword evidence="2" id="KW-0456">Lyase</keyword>
<dbReference type="InterPro" id="IPR036874">
    <property type="entry name" value="Carbonic_anhydrase_sf"/>
</dbReference>
<comment type="function">
    <text evidence="2">Reversible hydration of carbon dioxide.</text>
</comment>
<proteinExistence type="inferred from homology"/>
<dbReference type="EMBL" id="CAJNDS010002804">
    <property type="protein sequence ID" value="CAE7604043.1"/>
    <property type="molecule type" value="Genomic_DNA"/>
</dbReference>
<dbReference type="Gene3D" id="3.40.1050.10">
    <property type="entry name" value="Carbonic anhydrase"/>
    <property type="match status" value="1"/>
</dbReference>
<comment type="catalytic activity">
    <reaction evidence="2">
        <text>hydrogencarbonate + H(+) = CO2 + H2O</text>
        <dbReference type="Rhea" id="RHEA:10748"/>
        <dbReference type="ChEBI" id="CHEBI:15377"/>
        <dbReference type="ChEBI" id="CHEBI:15378"/>
        <dbReference type="ChEBI" id="CHEBI:16526"/>
        <dbReference type="ChEBI" id="CHEBI:17544"/>
        <dbReference type="EC" id="4.2.1.1"/>
    </reaction>
</comment>
<name>A0A812UX45_9DINO</name>
<keyword evidence="2" id="KW-0862">Zinc</keyword>
<keyword evidence="3" id="KW-0732">Signal</keyword>
<dbReference type="Proteomes" id="UP000604046">
    <property type="component" value="Unassembled WGS sequence"/>
</dbReference>
<reference evidence="4" key="1">
    <citation type="submission" date="2021-02" db="EMBL/GenBank/DDBJ databases">
        <authorList>
            <person name="Dougan E. K."/>
            <person name="Rhodes N."/>
            <person name="Thang M."/>
            <person name="Chan C."/>
        </authorList>
    </citation>
    <scope>NUCLEOTIDE SEQUENCE</scope>
</reference>
<evidence type="ECO:0000313" key="5">
    <source>
        <dbReference type="Proteomes" id="UP000604046"/>
    </source>
</evidence>
<organism evidence="4 5">
    <name type="scientific">Symbiodinium natans</name>
    <dbReference type="NCBI Taxonomy" id="878477"/>
    <lineage>
        <taxon>Eukaryota</taxon>
        <taxon>Sar</taxon>
        <taxon>Alveolata</taxon>
        <taxon>Dinophyceae</taxon>
        <taxon>Suessiales</taxon>
        <taxon>Symbiodiniaceae</taxon>
        <taxon>Symbiodinium</taxon>
    </lineage>
</organism>
<dbReference type="InterPro" id="IPR001765">
    <property type="entry name" value="Carbonic_anhydrase"/>
</dbReference>
<dbReference type="AlphaFoldDB" id="A0A812UX45"/>
<accession>A0A812UX45</accession>
<dbReference type="GO" id="GO:0004089">
    <property type="term" value="F:carbonate dehydratase activity"/>
    <property type="evidence" value="ECO:0007669"/>
    <property type="project" value="UniProtKB-UniRule"/>
</dbReference>
<dbReference type="SUPFAM" id="SSF53056">
    <property type="entry name" value="beta-carbonic anhydrase, cab"/>
    <property type="match status" value="1"/>
</dbReference>
<sequence>MLAGAVCKGGNALDALLLGLSTVAETAAAELGRKASEDDIARHAVKLNVFHTINFMLQHSEPIRQKVKTGDLVIQGGVYDLGSGRVQFLGESPAQSKLLKSPMAAAPSLKDKLLGA</sequence>
<comment type="similarity">
    <text evidence="1 2">Belongs to the beta-class carbonic anhydrase family.</text>
</comment>
<dbReference type="EC" id="4.2.1.1" evidence="2"/>
<evidence type="ECO:0000256" key="1">
    <source>
        <dbReference type="ARBA" id="ARBA00006217"/>
    </source>
</evidence>
<evidence type="ECO:0000256" key="2">
    <source>
        <dbReference type="RuleBase" id="RU003956"/>
    </source>
</evidence>
<dbReference type="GO" id="GO:0008270">
    <property type="term" value="F:zinc ion binding"/>
    <property type="evidence" value="ECO:0007669"/>
    <property type="project" value="UniProtKB-UniRule"/>
</dbReference>
<feature type="chain" id="PRO_5032430926" description="Carbonic anhydrase" evidence="3">
    <location>
        <begin position="29"/>
        <end position="116"/>
    </location>
</feature>
<evidence type="ECO:0000313" key="4">
    <source>
        <dbReference type="EMBL" id="CAE7604043.1"/>
    </source>
</evidence>
<keyword evidence="5" id="KW-1185">Reference proteome</keyword>
<feature type="signal peptide" evidence="3">
    <location>
        <begin position="1"/>
        <end position="28"/>
    </location>
</feature>
<evidence type="ECO:0000256" key="3">
    <source>
        <dbReference type="SAM" id="SignalP"/>
    </source>
</evidence>
<gene>
    <name evidence="4" type="primary">mtcA2</name>
    <name evidence="4" type="ORF">SNAT2548_LOCUS34349</name>
</gene>
<comment type="caution">
    <text evidence="4">The sequence shown here is derived from an EMBL/GenBank/DDBJ whole genome shotgun (WGS) entry which is preliminary data.</text>
</comment>